<dbReference type="Pfam" id="PF04870">
    <property type="entry name" value="Moulting_cycle"/>
    <property type="match status" value="1"/>
</dbReference>
<dbReference type="PANTHER" id="PTHR21523:SF44">
    <property type="entry name" value="MLT-TEN (MLT-10) RELATED"/>
    <property type="match status" value="1"/>
</dbReference>
<dbReference type="PANTHER" id="PTHR21523">
    <property type="match status" value="1"/>
</dbReference>
<sequence length="139" mass="16020">MPDKADIRGSLSPSIFSFYKDDTEDQLLPIPKVNNLQLYVDLSVQLLDATGMPEKDREEVLESIMEMTGARQIVDDAMKTLSSTELFGMQGELKEVTERIAKIFTNLEKTFNQKQKKDMKKRGFTFLETNQLEELHKEQ</sequence>
<dbReference type="EMBL" id="UYYB01029910">
    <property type="protein sequence ID" value="VDM73302.1"/>
    <property type="molecule type" value="Genomic_DNA"/>
</dbReference>
<keyword evidence="2" id="KW-1185">Reference proteome</keyword>
<gene>
    <name evidence="1" type="ORF">SVUK_LOCUS8300</name>
</gene>
<evidence type="ECO:0000313" key="2">
    <source>
        <dbReference type="Proteomes" id="UP000270094"/>
    </source>
</evidence>
<dbReference type="AlphaFoldDB" id="A0A3P7L1K8"/>
<dbReference type="OrthoDB" id="5917548at2759"/>
<dbReference type="Proteomes" id="UP000270094">
    <property type="component" value="Unassembled WGS sequence"/>
</dbReference>
<feature type="non-terminal residue" evidence="1">
    <location>
        <position position="139"/>
    </location>
</feature>
<reference evidence="1 2" key="1">
    <citation type="submission" date="2018-11" db="EMBL/GenBank/DDBJ databases">
        <authorList>
            <consortium name="Pathogen Informatics"/>
        </authorList>
    </citation>
    <scope>NUCLEOTIDE SEQUENCE [LARGE SCALE GENOMIC DNA]</scope>
</reference>
<dbReference type="InterPro" id="IPR006954">
    <property type="entry name" value="Mlt-10-like"/>
</dbReference>
<accession>A0A3P7L1K8</accession>
<proteinExistence type="predicted"/>
<name>A0A3P7L1K8_STRVU</name>
<organism evidence="1 2">
    <name type="scientific">Strongylus vulgaris</name>
    <name type="common">Blood worm</name>
    <dbReference type="NCBI Taxonomy" id="40348"/>
    <lineage>
        <taxon>Eukaryota</taxon>
        <taxon>Metazoa</taxon>
        <taxon>Ecdysozoa</taxon>
        <taxon>Nematoda</taxon>
        <taxon>Chromadorea</taxon>
        <taxon>Rhabditida</taxon>
        <taxon>Rhabditina</taxon>
        <taxon>Rhabditomorpha</taxon>
        <taxon>Strongyloidea</taxon>
        <taxon>Strongylidae</taxon>
        <taxon>Strongylus</taxon>
    </lineage>
</organism>
<protein>
    <submittedName>
        <fullName evidence="1">Uncharacterized protein</fullName>
    </submittedName>
</protein>
<evidence type="ECO:0000313" key="1">
    <source>
        <dbReference type="EMBL" id="VDM73302.1"/>
    </source>
</evidence>